<accession>A0ABR2YAG4</accession>
<evidence type="ECO:0000313" key="1">
    <source>
        <dbReference type="EMBL" id="KAK9901075.1"/>
    </source>
</evidence>
<name>A0ABR2YAG4_9CHLO</name>
<evidence type="ECO:0000313" key="2">
    <source>
        <dbReference type="Proteomes" id="UP001491310"/>
    </source>
</evidence>
<keyword evidence="2" id="KW-1185">Reference proteome</keyword>
<reference evidence="1 2" key="1">
    <citation type="journal article" date="2024" name="Nat. Commun.">
        <title>Phylogenomics reveals the evolutionary origins of lichenization in chlorophyte algae.</title>
        <authorList>
            <person name="Puginier C."/>
            <person name="Libourel C."/>
            <person name="Otte J."/>
            <person name="Skaloud P."/>
            <person name="Haon M."/>
            <person name="Grisel S."/>
            <person name="Petersen M."/>
            <person name="Berrin J.G."/>
            <person name="Delaux P.M."/>
            <person name="Dal Grande F."/>
            <person name="Keller J."/>
        </authorList>
    </citation>
    <scope>NUCLEOTIDE SEQUENCE [LARGE SCALE GENOMIC DNA]</scope>
    <source>
        <strain evidence="1 2">SAG 216-7</strain>
    </source>
</reference>
<comment type="caution">
    <text evidence="1">The sequence shown here is derived from an EMBL/GenBank/DDBJ whole genome shotgun (WGS) entry which is preliminary data.</text>
</comment>
<protein>
    <submittedName>
        <fullName evidence="1">Uncharacterized protein</fullName>
    </submittedName>
</protein>
<organism evidence="1 2">
    <name type="scientific">Coccomyxa subellipsoidea</name>
    <dbReference type="NCBI Taxonomy" id="248742"/>
    <lineage>
        <taxon>Eukaryota</taxon>
        <taxon>Viridiplantae</taxon>
        <taxon>Chlorophyta</taxon>
        <taxon>core chlorophytes</taxon>
        <taxon>Trebouxiophyceae</taxon>
        <taxon>Trebouxiophyceae incertae sedis</taxon>
        <taxon>Coccomyxaceae</taxon>
        <taxon>Coccomyxa</taxon>
    </lineage>
</organism>
<dbReference type="EMBL" id="JALJOT010000019">
    <property type="protein sequence ID" value="KAK9901075.1"/>
    <property type="molecule type" value="Genomic_DNA"/>
</dbReference>
<dbReference type="Proteomes" id="UP001491310">
    <property type="component" value="Unassembled WGS sequence"/>
</dbReference>
<proteinExistence type="predicted"/>
<sequence>MSSNGYRLAAVDITNHLARYQAIYLQPEEPRARAGGSWICASTRKNPGAQARGGGRVTRNWKHAALLLQLLEGLELYHQKRPSTAGIHLRMEAYQLAVRFFFLCALARYLPDLVSTNAVTFVISQQTGLQDGATPALILGHCACKAKKAKKRCRSTFLSPKDCSGNDLDRCL</sequence>
<gene>
    <name evidence="1" type="ORF">WJX75_001884</name>
</gene>